<keyword evidence="4" id="KW-0233">DNA recombination</keyword>
<dbReference type="InterPro" id="IPR004107">
    <property type="entry name" value="Integrase_SAM-like_N"/>
</dbReference>
<dbReference type="RefSeq" id="WP_337698357.1">
    <property type="nucleotide sequence ID" value="NZ_JBBEGN010000028.1"/>
</dbReference>
<evidence type="ECO:0000256" key="1">
    <source>
        <dbReference type="ARBA" id="ARBA00008857"/>
    </source>
</evidence>
<accession>A0ABU8MX84</accession>
<evidence type="ECO:0000313" key="6">
    <source>
        <dbReference type="EMBL" id="MEJ2871782.1"/>
    </source>
</evidence>
<dbReference type="Gene3D" id="1.10.443.10">
    <property type="entry name" value="Intergrase catalytic core"/>
    <property type="match status" value="1"/>
</dbReference>
<keyword evidence="2" id="KW-0229">DNA integration</keyword>
<evidence type="ECO:0000259" key="5">
    <source>
        <dbReference type="PROSITE" id="PS51898"/>
    </source>
</evidence>
<evidence type="ECO:0000256" key="2">
    <source>
        <dbReference type="ARBA" id="ARBA00022908"/>
    </source>
</evidence>
<dbReference type="Pfam" id="PF00589">
    <property type="entry name" value="Phage_integrase"/>
    <property type="match status" value="1"/>
</dbReference>
<sequence length="375" mass="42194">MASIEKRLRHGNTTWLARWRDLDGKQRKRSFPRKLDAQRFLATVEADLVRGTYVDPNDKTIFRDYAEAWRAAQVHRPTTRAHVETNLRRNVYPYFGDRRMVSIRPSEVQAWVSKLSTAPGALSASTVQVVHGIVASIFKAAIRDRKVASSPCEGTRLPRKLPREVVPLDTAVVETLIEKIAPRYRALVVLGAGTGMRQGECFGLTLDRIDLTRRTLRVDRQLVLMPAKPAFLAPPKTSASHRTIPLPRVVADELAEHIRQFPTTHSDGLVFTDGDGRALRRTAFSRLVWRPLVTVAGAPHGTGFHDLRHYFASLLIRHGESVKTVQNRLGHATAAETLDTYSHLWPDSDDRTREAVDTVLTLTQRQPHPAGNDQR</sequence>
<comment type="caution">
    <text evidence="6">The sequence shown here is derived from an EMBL/GenBank/DDBJ whole genome shotgun (WGS) entry which is preliminary data.</text>
</comment>
<dbReference type="PANTHER" id="PTHR30349:SF64">
    <property type="entry name" value="PROPHAGE INTEGRASE INTD-RELATED"/>
    <property type="match status" value="1"/>
</dbReference>
<protein>
    <submittedName>
        <fullName evidence="6">Tyrosine-type recombinase/integrase</fullName>
    </submittedName>
</protein>
<dbReference type="PROSITE" id="PS51898">
    <property type="entry name" value="TYR_RECOMBINASE"/>
    <property type="match status" value="1"/>
</dbReference>
<reference evidence="6 7" key="1">
    <citation type="submission" date="2024-03" db="EMBL/GenBank/DDBJ databases">
        <title>Actinomycetospora sp. OC33-EN08, a novel actinomycete isolated from wild orchid (Aerides multiflora).</title>
        <authorList>
            <person name="Suriyachadkun C."/>
        </authorList>
    </citation>
    <scope>NUCLEOTIDE SEQUENCE [LARGE SCALE GENOMIC DNA]</scope>
    <source>
        <strain evidence="6 7">OC33-EN08</strain>
    </source>
</reference>
<gene>
    <name evidence="6" type="ORF">WCD74_28770</name>
</gene>
<dbReference type="EMBL" id="JBBEGN010000028">
    <property type="protein sequence ID" value="MEJ2871782.1"/>
    <property type="molecule type" value="Genomic_DNA"/>
</dbReference>
<dbReference type="Proteomes" id="UP001385809">
    <property type="component" value="Unassembled WGS sequence"/>
</dbReference>
<evidence type="ECO:0000313" key="7">
    <source>
        <dbReference type="Proteomes" id="UP001385809"/>
    </source>
</evidence>
<feature type="domain" description="Tyr recombinase" evidence="5">
    <location>
        <begin position="156"/>
        <end position="357"/>
    </location>
</feature>
<evidence type="ECO:0000256" key="3">
    <source>
        <dbReference type="ARBA" id="ARBA00023125"/>
    </source>
</evidence>
<dbReference type="InterPro" id="IPR010998">
    <property type="entry name" value="Integrase_recombinase_N"/>
</dbReference>
<keyword evidence="3" id="KW-0238">DNA-binding</keyword>
<dbReference type="PANTHER" id="PTHR30349">
    <property type="entry name" value="PHAGE INTEGRASE-RELATED"/>
    <property type="match status" value="1"/>
</dbReference>
<dbReference type="InterPro" id="IPR002104">
    <property type="entry name" value="Integrase_catalytic"/>
</dbReference>
<dbReference type="InterPro" id="IPR011010">
    <property type="entry name" value="DNA_brk_join_enz"/>
</dbReference>
<organism evidence="6 7">
    <name type="scientific">Actinomycetospora aurantiaca</name>
    <dbReference type="NCBI Taxonomy" id="3129233"/>
    <lineage>
        <taxon>Bacteria</taxon>
        <taxon>Bacillati</taxon>
        <taxon>Actinomycetota</taxon>
        <taxon>Actinomycetes</taxon>
        <taxon>Pseudonocardiales</taxon>
        <taxon>Pseudonocardiaceae</taxon>
        <taxon>Actinomycetospora</taxon>
    </lineage>
</organism>
<name>A0ABU8MX84_9PSEU</name>
<comment type="similarity">
    <text evidence="1">Belongs to the 'phage' integrase family.</text>
</comment>
<keyword evidence="7" id="KW-1185">Reference proteome</keyword>
<dbReference type="Pfam" id="PF14659">
    <property type="entry name" value="Phage_int_SAM_3"/>
    <property type="match status" value="1"/>
</dbReference>
<dbReference type="InterPro" id="IPR050090">
    <property type="entry name" value="Tyrosine_recombinase_XerCD"/>
</dbReference>
<proteinExistence type="inferred from homology"/>
<dbReference type="Gene3D" id="1.10.150.130">
    <property type="match status" value="1"/>
</dbReference>
<dbReference type="CDD" id="cd01189">
    <property type="entry name" value="INT_ICEBs1_C_like"/>
    <property type="match status" value="1"/>
</dbReference>
<dbReference type="InterPro" id="IPR013762">
    <property type="entry name" value="Integrase-like_cat_sf"/>
</dbReference>
<dbReference type="SUPFAM" id="SSF56349">
    <property type="entry name" value="DNA breaking-rejoining enzymes"/>
    <property type="match status" value="1"/>
</dbReference>
<evidence type="ECO:0000256" key="4">
    <source>
        <dbReference type="ARBA" id="ARBA00023172"/>
    </source>
</evidence>